<accession>A0A9N9VPG4</accession>
<dbReference type="EMBL" id="CABFNQ020000744">
    <property type="protein sequence ID" value="CAH0032396.1"/>
    <property type="molecule type" value="Genomic_DNA"/>
</dbReference>
<feature type="region of interest" description="Disordered" evidence="1">
    <location>
        <begin position="1"/>
        <end position="56"/>
    </location>
</feature>
<protein>
    <submittedName>
        <fullName evidence="2">Uncharacterized protein</fullName>
    </submittedName>
</protein>
<reference evidence="2" key="1">
    <citation type="submission" date="2021-10" db="EMBL/GenBank/DDBJ databases">
        <authorList>
            <person name="Piombo E."/>
        </authorList>
    </citation>
    <scope>NUCLEOTIDE SEQUENCE</scope>
</reference>
<feature type="compositionally biased region" description="Polar residues" evidence="1">
    <location>
        <begin position="29"/>
        <end position="44"/>
    </location>
</feature>
<organism evidence="2 3">
    <name type="scientific">Clonostachys rhizophaga</name>
    <dbReference type="NCBI Taxonomy" id="160324"/>
    <lineage>
        <taxon>Eukaryota</taxon>
        <taxon>Fungi</taxon>
        <taxon>Dikarya</taxon>
        <taxon>Ascomycota</taxon>
        <taxon>Pezizomycotina</taxon>
        <taxon>Sordariomycetes</taxon>
        <taxon>Hypocreomycetidae</taxon>
        <taxon>Hypocreales</taxon>
        <taxon>Bionectriaceae</taxon>
        <taxon>Clonostachys</taxon>
    </lineage>
</organism>
<dbReference type="Proteomes" id="UP000696573">
    <property type="component" value="Unassembled WGS sequence"/>
</dbReference>
<evidence type="ECO:0000256" key="1">
    <source>
        <dbReference type="SAM" id="MobiDB-lite"/>
    </source>
</evidence>
<comment type="caution">
    <text evidence="2">The sequence shown here is derived from an EMBL/GenBank/DDBJ whole genome shotgun (WGS) entry which is preliminary data.</text>
</comment>
<keyword evidence="3" id="KW-1185">Reference proteome</keyword>
<evidence type="ECO:0000313" key="2">
    <source>
        <dbReference type="EMBL" id="CAH0032396.1"/>
    </source>
</evidence>
<proteinExistence type="predicted"/>
<evidence type="ECO:0000313" key="3">
    <source>
        <dbReference type="Proteomes" id="UP000696573"/>
    </source>
</evidence>
<dbReference type="AlphaFoldDB" id="A0A9N9VPG4"/>
<gene>
    <name evidence="2" type="ORF">CRHIZ90672A_00002375</name>
</gene>
<name>A0A9N9VPG4_9HYPO</name>
<sequence length="212" mass="23626">MYTESPAKAREPLAPSAHSAPTSVAEAPTTEQKSLRSVVTTPNVPETDPKSDKLDLPMAQSDVVNLKAQMENLQVKATPETLTRAQHRTLRFGRARQPQKFEWPESWAYSPEDPTAHHINMMRGREADERRRPGGTVFNKEGPITQIYARQYLPGNSDKVIVAFTKPTSDEDGTTFAKYVELDSEEEATARAEVYTPFVVGELPIKFVGRLG</sequence>